<evidence type="ECO:0000313" key="4">
    <source>
        <dbReference type="Proteomes" id="UP000562124"/>
    </source>
</evidence>
<name>A0A7Y0LX84_CELFI</name>
<gene>
    <name evidence="3" type="ORF">HIR71_05785</name>
</gene>
<keyword evidence="3" id="KW-0067">ATP-binding</keyword>
<feature type="region of interest" description="Disordered" evidence="1">
    <location>
        <begin position="1"/>
        <end position="21"/>
    </location>
</feature>
<protein>
    <submittedName>
        <fullName evidence="3">ATP-binding protein</fullName>
    </submittedName>
</protein>
<keyword evidence="3" id="KW-0547">Nucleotide-binding</keyword>
<dbReference type="InterPro" id="IPR041664">
    <property type="entry name" value="AAA_16"/>
</dbReference>
<dbReference type="Proteomes" id="UP000562124">
    <property type="component" value="Unassembled WGS sequence"/>
</dbReference>
<dbReference type="RefSeq" id="WP_169324105.1">
    <property type="nucleotide sequence ID" value="NZ_JABCJJ010000006.1"/>
</dbReference>
<accession>A0A7Y0LX84</accession>
<reference evidence="3 4" key="1">
    <citation type="submission" date="2020-04" db="EMBL/GenBank/DDBJ databases">
        <title>Sequencing and Assembly of C. fimi.</title>
        <authorList>
            <person name="Ramsey A.R."/>
        </authorList>
    </citation>
    <scope>NUCLEOTIDE SEQUENCE [LARGE SCALE GENOMIC DNA]</scope>
    <source>
        <strain evidence="3 4">SB</strain>
    </source>
</reference>
<comment type="caution">
    <text evidence="3">The sequence shown here is derived from an EMBL/GenBank/DDBJ whole genome shotgun (WGS) entry which is preliminary data.</text>
</comment>
<feature type="domain" description="Orc1-like AAA ATPase" evidence="2">
    <location>
        <begin position="24"/>
        <end position="207"/>
    </location>
</feature>
<keyword evidence="4" id="KW-1185">Reference proteome</keyword>
<dbReference type="GO" id="GO:0005524">
    <property type="term" value="F:ATP binding"/>
    <property type="evidence" value="ECO:0007669"/>
    <property type="project" value="UniProtKB-KW"/>
</dbReference>
<dbReference type="Gene3D" id="3.40.50.300">
    <property type="entry name" value="P-loop containing nucleotide triphosphate hydrolases"/>
    <property type="match status" value="1"/>
</dbReference>
<evidence type="ECO:0000256" key="1">
    <source>
        <dbReference type="SAM" id="MobiDB-lite"/>
    </source>
</evidence>
<evidence type="ECO:0000313" key="3">
    <source>
        <dbReference type="EMBL" id="NMR19735.1"/>
    </source>
</evidence>
<dbReference type="PANTHER" id="PTHR34301:SF8">
    <property type="entry name" value="ATPASE DOMAIN-CONTAINING PROTEIN"/>
    <property type="match status" value="1"/>
</dbReference>
<dbReference type="PANTHER" id="PTHR34301">
    <property type="entry name" value="DNA-BINDING PROTEIN-RELATED"/>
    <property type="match status" value="1"/>
</dbReference>
<organism evidence="3 4">
    <name type="scientific">Cellulomonas fimi</name>
    <dbReference type="NCBI Taxonomy" id="1708"/>
    <lineage>
        <taxon>Bacteria</taxon>
        <taxon>Bacillati</taxon>
        <taxon>Actinomycetota</taxon>
        <taxon>Actinomycetes</taxon>
        <taxon>Micrococcales</taxon>
        <taxon>Cellulomonadaceae</taxon>
        <taxon>Cellulomonas</taxon>
    </lineage>
</organism>
<dbReference type="SUPFAM" id="SSF52540">
    <property type="entry name" value="P-loop containing nucleoside triphosphate hydrolases"/>
    <property type="match status" value="1"/>
</dbReference>
<dbReference type="AlphaFoldDB" id="A0A7Y0LX84"/>
<dbReference type="Pfam" id="PF13191">
    <property type="entry name" value="AAA_16"/>
    <property type="match status" value="1"/>
</dbReference>
<dbReference type="EMBL" id="JABCJJ010000006">
    <property type="protein sequence ID" value="NMR19735.1"/>
    <property type="molecule type" value="Genomic_DNA"/>
</dbReference>
<dbReference type="InterPro" id="IPR027417">
    <property type="entry name" value="P-loop_NTPase"/>
</dbReference>
<evidence type="ECO:0000259" key="2">
    <source>
        <dbReference type="Pfam" id="PF13191"/>
    </source>
</evidence>
<sequence length="401" mass="44130">MPHAGERPAKNPYRPGVGLQPTHLAGRETQIRRFRSTLSSAPEIPANLRLTGLRGVGKTVLLRRFEQSASEDGWATVMLELEPRHNSDERLTSLLAGHLERLTTEVSKARRLREAVSDAVEVARRTVSVSFEGFEWSLGGDLATRTTALAESVVDAVNAATRAGREGLVLLFDEAQILYDEKARDGDHPLSMLLAAVSMLQRQEVPVALVLCGLPTLTINLLEARTYSERMFRGDEVGSLPTAEARQAFLVPLEGTGRSASEELVERVLTTVEGYPYFIQLWGAELWDAATYACSDTLTVRILEEIESDIYRRLDLDFYAPRVDALTPAEQDLLGDAAGCSYPPLLAGELGGRSPKSTGNVNVLLGRLVKANVVYRQGKGRYFYTAPGFDAYLSRRAERLP</sequence>
<proteinExistence type="predicted"/>